<dbReference type="InterPro" id="IPR037523">
    <property type="entry name" value="VOC_core"/>
</dbReference>
<dbReference type="Proteomes" id="UP000319213">
    <property type="component" value="Unassembled WGS sequence"/>
</dbReference>
<evidence type="ECO:0000313" key="3">
    <source>
        <dbReference type="Proteomes" id="UP000319213"/>
    </source>
</evidence>
<dbReference type="AlphaFoldDB" id="A0A543J4J7"/>
<dbReference type="SUPFAM" id="SSF54593">
    <property type="entry name" value="Glyoxalase/Bleomycin resistance protein/Dihydroxybiphenyl dioxygenase"/>
    <property type="match status" value="1"/>
</dbReference>
<gene>
    <name evidence="2" type="ORF">FHX40_4512</name>
</gene>
<keyword evidence="2" id="KW-0560">Oxidoreductase</keyword>
<proteinExistence type="predicted"/>
<dbReference type="Pfam" id="PF13669">
    <property type="entry name" value="Glyoxalase_4"/>
    <property type="match status" value="1"/>
</dbReference>
<comment type="caution">
    <text evidence="2">The sequence shown here is derived from an EMBL/GenBank/DDBJ whole genome shotgun (WGS) entry which is preliminary data.</text>
</comment>
<protein>
    <submittedName>
        <fullName evidence="2">Glyoxalase/bleomycin resistance protein/dioxygenase superfamily protein</fullName>
    </submittedName>
</protein>
<feature type="domain" description="VOC" evidence="1">
    <location>
        <begin position="9"/>
        <end position="168"/>
    </location>
</feature>
<dbReference type="InterPro" id="IPR029068">
    <property type="entry name" value="Glyas_Bleomycin-R_OHBP_Dase"/>
</dbReference>
<sequence>MGALLPVDRLYSVGVVVKDLEAATRRYAEILGIDRWEVRHFDAVRLGDTLAYGRPVTPSFRTATGTTTVPPRSDHPLAGPLSVPVTFELVQPLTGESPFQEFRFVRGQGISHLALAVQDEETFEHTRRRLAERGIGIAASMTVDGRVRRHFVDTRKALGGYLVEVRVPGDAGADLGDLPPDEVWDHSGTYTRPEGVGPLPVSGVSHFGVVVHDLMATLPRYHEILGVERWAIRDWRTEPGLLENAFYRGAPVEHEYFTGLTPFADFGFEVIQPTFGPSHYNREFRDLWGEGVHHMLLHIDTDPEAWDRTQRWLAGIGVPTVMGADLMGGATAFCYYDTWAALGGFIVEGVLRRERPDPELAAPAYYIDFAAITASR</sequence>
<keyword evidence="3" id="KW-1185">Reference proteome</keyword>
<organism evidence="2 3">
    <name type="scientific">Thermopolyspora flexuosa</name>
    <dbReference type="NCBI Taxonomy" id="103836"/>
    <lineage>
        <taxon>Bacteria</taxon>
        <taxon>Bacillati</taxon>
        <taxon>Actinomycetota</taxon>
        <taxon>Actinomycetes</taxon>
        <taxon>Streptosporangiales</taxon>
        <taxon>Streptosporangiaceae</taxon>
        <taxon>Thermopolyspora</taxon>
    </lineage>
</organism>
<evidence type="ECO:0000259" key="1">
    <source>
        <dbReference type="PROSITE" id="PS51819"/>
    </source>
</evidence>
<accession>A0A543J4J7</accession>
<dbReference type="EMBL" id="VFPQ01000001">
    <property type="protein sequence ID" value="TQM77741.1"/>
    <property type="molecule type" value="Genomic_DNA"/>
</dbReference>
<dbReference type="GO" id="GO:0051213">
    <property type="term" value="F:dioxygenase activity"/>
    <property type="evidence" value="ECO:0007669"/>
    <property type="project" value="UniProtKB-KW"/>
</dbReference>
<reference evidence="2 3" key="1">
    <citation type="submission" date="2019-06" db="EMBL/GenBank/DDBJ databases">
        <title>Sequencing the genomes of 1000 actinobacteria strains.</title>
        <authorList>
            <person name="Klenk H.-P."/>
        </authorList>
    </citation>
    <scope>NUCLEOTIDE SEQUENCE [LARGE SCALE GENOMIC DNA]</scope>
    <source>
        <strain evidence="2 3">DSM 43186</strain>
    </source>
</reference>
<dbReference type="Gene3D" id="3.10.180.10">
    <property type="entry name" value="2,3-Dihydroxybiphenyl 1,2-Dioxygenase, domain 1"/>
    <property type="match status" value="2"/>
</dbReference>
<name>A0A543J4J7_9ACTN</name>
<dbReference type="RefSeq" id="WP_170198931.1">
    <property type="nucleotide sequence ID" value="NZ_BMPV01000002.1"/>
</dbReference>
<keyword evidence="2" id="KW-0223">Dioxygenase</keyword>
<dbReference type="PROSITE" id="PS51819">
    <property type="entry name" value="VOC"/>
    <property type="match status" value="1"/>
</dbReference>
<evidence type="ECO:0000313" key="2">
    <source>
        <dbReference type="EMBL" id="TQM77741.1"/>
    </source>
</evidence>